<sequence length="75" mass="8416">MTINGHFHEALPSAPFIQLPFSTRQASLAVSLPRARVASLSRASFLVFSFLFSRLLTPPCDVCVVLFGFWMRRVC</sequence>
<dbReference type="EMBL" id="KK198760">
    <property type="protein sequence ID" value="KCW57476.1"/>
    <property type="molecule type" value="Genomic_DNA"/>
</dbReference>
<accession>A0A059AV07</accession>
<protein>
    <submittedName>
        <fullName evidence="1">Uncharacterized protein</fullName>
    </submittedName>
</protein>
<evidence type="ECO:0000313" key="1">
    <source>
        <dbReference type="EMBL" id="KCW57476.1"/>
    </source>
</evidence>
<proteinExistence type="predicted"/>
<dbReference type="AlphaFoldDB" id="A0A059AV07"/>
<gene>
    <name evidence="1" type="ORF">EUGRSUZ_H00247</name>
</gene>
<dbReference type="Gramene" id="KCW57476">
    <property type="protein sequence ID" value="KCW57476"/>
    <property type="gene ID" value="EUGRSUZ_H00247"/>
</dbReference>
<reference evidence="1" key="1">
    <citation type="submission" date="2013-07" db="EMBL/GenBank/DDBJ databases">
        <title>The genome of Eucalyptus grandis.</title>
        <authorList>
            <person name="Schmutz J."/>
            <person name="Hayes R."/>
            <person name="Myburg A."/>
            <person name="Tuskan G."/>
            <person name="Grattapaglia D."/>
            <person name="Rokhsar D.S."/>
        </authorList>
    </citation>
    <scope>NUCLEOTIDE SEQUENCE</scope>
    <source>
        <tissue evidence="1">Leaf extractions</tissue>
    </source>
</reference>
<dbReference type="InParanoid" id="A0A059AV07"/>
<organism evidence="1">
    <name type="scientific">Eucalyptus grandis</name>
    <name type="common">Flooded gum</name>
    <dbReference type="NCBI Taxonomy" id="71139"/>
    <lineage>
        <taxon>Eukaryota</taxon>
        <taxon>Viridiplantae</taxon>
        <taxon>Streptophyta</taxon>
        <taxon>Embryophyta</taxon>
        <taxon>Tracheophyta</taxon>
        <taxon>Spermatophyta</taxon>
        <taxon>Magnoliopsida</taxon>
        <taxon>eudicotyledons</taxon>
        <taxon>Gunneridae</taxon>
        <taxon>Pentapetalae</taxon>
        <taxon>rosids</taxon>
        <taxon>malvids</taxon>
        <taxon>Myrtales</taxon>
        <taxon>Myrtaceae</taxon>
        <taxon>Myrtoideae</taxon>
        <taxon>Eucalypteae</taxon>
        <taxon>Eucalyptus</taxon>
    </lineage>
</organism>
<name>A0A059AV07_EUCGR</name>